<sequence>MPDPFCIPVQVSPNHIDVFNKILEAYDNLALVTAVDPGQGRLVVRVTPDTRKDTLKLLQHMPFPVEIME</sequence>
<reference evidence="1 2" key="1">
    <citation type="submission" date="2016-10" db="EMBL/GenBank/DDBJ databases">
        <title>Complete Genome Sequence of Peptococcaceae strain DCMF.</title>
        <authorList>
            <person name="Edwards R.J."/>
            <person name="Holland S.I."/>
            <person name="Deshpande N.P."/>
            <person name="Wong Y.K."/>
            <person name="Ertan H."/>
            <person name="Manefield M."/>
            <person name="Russell T.L."/>
            <person name="Lee M.J."/>
        </authorList>
    </citation>
    <scope>NUCLEOTIDE SEQUENCE [LARGE SCALE GENOMIC DNA]</scope>
    <source>
        <strain evidence="1 2">DCMF</strain>
    </source>
</reference>
<dbReference type="KEGG" id="fwa:DCMF_03515"/>
<dbReference type="InterPro" id="IPR032587">
    <property type="entry name" value="DUF4911"/>
</dbReference>
<name>A0A3G1KNI5_FORW1</name>
<protein>
    <recommendedName>
        <fullName evidence="3">DUF4911 domain-containing protein</fullName>
    </recommendedName>
</protein>
<gene>
    <name evidence="1" type="ORF">DCMF_03515</name>
</gene>
<proteinExistence type="predicted"/>
<accession>A0A3G1KNI5</accession>
<dbReference type="Proteomes" id="UP000323521">
    <property type="component" value="Chromosome"/>
</dbReference>
<dbReference type="AlphaFoldDB" id="A0A3G1KNI5"/>
<evidence type="ECO:0000313" key="1">
    <source>
        <dbReference type="EMBL" id="ATW23980.1"/>
    </source>
</evidence>
<evidence type="ECO:0000313" key="2">
    <source>
        <dbReference type="Proteomes" id="UP000323521"/>
    </source>
</evidence>
<dbReference type="RefSeq" id="WP_214659063.1">
    <property type="nucleotide sequence ID" value="NZ_CP017634.1"/>
</dbReference>
<evidence type="ECO:0008006" key="3">
    <source>
        <dbReference type="Google" id="ProtNLM"/>
    </source>
</evidence>
<keyword evidence="2" id="KW-1185">Reference proteome</keyword>
<dbReference type="EMBL" id="CP017634">
    <property type="protein sequence ID" value="ATW23980.1"/>
    <property type="molecule type" value="Genomic_DNA"/>
</dbReference>
<organism evidence="1 2">
    <name type="scientific">Formimonas warabiya</name>
    <dbReference type="NCBI Taxonomy" id="1761012"/>
    <lineage>
        <taxon>Bacteria</taxon>
        <taxon>Bacillati</taxon>
        <taxon>Bacillota</taxon>
        <taxon>Clostridia</taxon>
        <taxon>Eubacteriales</taxon>
        <taxon>Peptococcaceae</taxon>
        <taxon>Candidatus Formimonas</taxon>
    </lineage>
</organism>
<dbReference type="Pfam" id="PF16256">
    <property type="entry name" value="DUF4911"/>
    <property type="match status" value="1"/>
</dbReference>